<dbReference type="InterPro" id="IPR003018">
    <property type="entry name" value="GAF"/>
</dbReference>
<dbReference type="Proteomes" id="UP001479606">
    <property type="component" value="Unassembled WGS sequence"/>
</dbReference>
<comment type="caution">
    <text evidence="2">The sequence shown here is derived from an EMBL/GenBank/DDBJ whole genome shotgun (WGS) entry which is preliminary data.</text>
</comment>
<proteinExistence type="predicted"/>
<dbReference type="InterPro" id="IPR029016">
    <property type="entry name" value="GAF-like_dom_sf"/>
</dbReference>
<name>A0ABU9LYV8_9BACT</name>
<gene>
    <name evidence="2" type="ORF">AAFH49_13950</name>
</gene>
<dbReference type="PANTHER" id="PTHR43102">
    <property type="entry name" value="SLR1143 PROTEIN"/>
    <property type="match status" value="1"/>
</dbReference>
<accession>A0ABU9LYV8</accession>
<dbReference type="RefSeq" id="WP_342299048.1">
    <property type="nucleotide sequence ID" value="NZ_JBCEVZ010000034.1"/>
</dbReference>
<dbReference type="Gene3D" id="3.30.450.40">
    <property type="match status" value="1"/>
</dbReference>
<feature type="domain" description="GAF" evidence="1">
    <location>
        <begin position="30"/>
        <end position="160"/>
    </location>
</feature>
<dbReference type="PANTHER" id="PTHR43102:SF2">
    <property type="entry name" value="GAF DOMAIN-CONTAINING PROTEIN"/>
    <property type="match status" value="1"/>
</dbReference>
<evidence type="ECO:0000313" key="2">
    <source>
        <dbReference type="EMBL" id="MEL5995317.1"/>
    </source>
</evidence>
<keyword evidence="3" id="KW-1185">Reference proteome</keyword>
<evidence type="ECO:0000259" key="1">
    <source>
        <dbReference type="Pfam" id="PF01590"/>
    </source>
</evidence>
<protein>
    <submittedName>
        <fullName evidence="2">GAF domain-containing protein</fullName>
    </submittedName>
</protein>
<dbReference type="SUPFAM" id="SSF55781">
    <property type="entry name" value="GAF domain-like"/>
    <property type="match status" value="1"/>
</dbReference>
<reference evidence="2 3" key="1">
    <citation type="journal article" date="2018" name="Arch. Microbiol.">
        <title>Hymenobacter segetis sp. nov., isolated from soil.</title>
        <authorList>
            <person name="Ten L.N."/>
            <person name="Lim S.J."/>
            <person name="Kim B.O."/>
            <person name="Kang I.K."/>
            <person name="Jung H.Y."/>
        </authorList>
    </citation>
    <scope>NUCLEOTIDE SEQUENCE [LARGE SCALE GENOMIC DNA]</scope>
    <source>
        <strain evidence="2 3">S7-3-11</strain>
    </source>
</reference>
<sequence>MTALPNILLPADDAARLQALSRYQLLDAHREQILDDVVAATAHLFRVSNAMLTMVEGTTVLLKAPYNLPVPLERLPREQSLCSATILQNETAVFEDLTQRSAPGVDISLILQLGLHFYAGHNLRTSEGHNIGTLCLFDGPPRHFPPTERHLLSQLAALVMHLLELRRIMGPHSGLTALLWGPIYRSMSEQLAVLNDLARHTVPPDGPLAPAVAQEAGSIVANLDQLVAGTLRRK</sequence>
<dbReference type="EMBL" id="JBCEVZ010000034">
    <property type="protein sequence ID" value="MEL5995317.1"/>
    <property type="molecule type" value="Genomic_DNA"/>
</dbReference>
<evidence type="ECO:0000313" key="3">
    <source>
        <dbReference type="Proteomes" id="UP001479606"/>
    </source>
</evidence>
<dbReference type="Pfam" id="PF01590">
    <property type="entry name" value="GAF"/>
    <property type="match status" value="1"/>
</dbReference>
<organism evidence="2 3">
    <name type="scientific">Hymenobacter segetis</name>
    <dbReference type="NCBI Taxonomy" id="2025509"/>
    <lineage>
        <taxon>Bacteria</taxon>
        <taxon>Pseudomonadati</taxon>
        <taxon>Bacteroidota</taxon>
        <taxon>Cytophagia</taxon>
        <taxon>Cytophagales</taxon>
        <taxon>Hymenobacteraceae</taxon>
        <taxon>Hymenobacter</taxon>
    </lineage>
</organism>